<reference evidence="3 4" key="1">
    <citation type="submission" date="2019-01" db="EMBL/GenBank/DDBJ databases">
        <title>Draft genome sequence of Psathyrella aberdarensis IHI B618.</title>
        <authorList>
            <person name="Buettner E."/>
            <person name="Kellner H."/>
        </authorList>
    </citation>
    <scope>NUCLEOTIDE SEQUENCE [LARGE SCALE GENOMIC DNA]</scope>
    <source>
        <strain evidence="3 4">IHI B618</strain>
    </source>
</reference>
<name>A0A4Q2DG05_9AGAR</name>
<dbReference type="AlphaFoldDB" id="A0A4Q2DG05"/>
<dbReference type="EMBL" id="SDEE01000300">
    <property type="protein sequence ID" value="RXW17951.1"/>
    <property type="molecule type" value="Genomic_DNA"/>
</dbReference>
<feature type="coiled-coil region" evidence="1">
    <location>
        <begin position="469"/>
        <end position="544"/>
    </location>
</feature>
<feature type="compositionally biased region" description="Polar residues" evidence="2">
    <location>
        <begin position="91"/>
        <end position="109"/>
    </location>
</feature>
<feature type="region of interest" description="Disordered" evidence="2">
    <location>
        <begin position="255"/>
        <end position="373"/>
    </location>
</feature>
<feature type="compositionally biased region" description="Basic residues" evidence="2">
    <location>
        <begin position="188"/>
        <end position="198"/>
    </location>
</feature>
<comment type="caution">
    <text evidence="3">The sequence shown here is derived from an EMBL/GenBank/DDBJ whole genome shotgun (WGS) entry which is preliminary data.</text>
</comment>
<feature type="compositionally biased region" description="Acidic residues" evidence="2">
    <location>
        <begin position="312"/>
        <end position="326"/>
    </location>
</feature>
<sequence>MASSHLDQQEYHQRVVEAVAKLEEALKTVSTLDPNTEPAKLITIRRYLVGKALIVTSRIWRWMEILGQHNEYLTDESATLDLSLFRVPPFTSSQGTGAETSENGGNLSTAGSDEESEAGSGSRSEDGEESQPTGGSGNEGDVAMDVDRDTIDRKRKSVDPNEEDDITEDANPAKKPKVYFLTPPPPARKTRISTRKPASHGGKSTAAGSSKDIQAGKKGQGVSHQMDVPCERCGKAGTACFVMRGKRACLACSESHKGCSRSGYGVKRESAGRSASRGPVLPSDEEEPAMLSNKQVPKSKQTSGKKKAAVVEDIDDPLSGGEDEGTAEVSREDLKEEGNPMIPRNEETAEPSSTDIPSSATPRPVTTKAPGPLQYVAVSPTPIPSSAAPKLSTTKASGRFERVAASHENEPDFDTPQQGLAHLHDCYLDVEGQVADVRGQVRTLRREMDTVVPLKATIASASDKVDEAVEEMRTRQATIEHEVEQVRENIKAIDLRNTVVEVREKVTSLEQGQAEELGKLKEELTSLQEEIASLRSQLVEAKAKEGSNRGTRLEEMESELASLRLRLDSQRPVGDALTVTDLGQVVEEVMKRNDTTMSEVKLELREINANLILHQQNQAVLLHRFVGGFDGNRPLAGTPTGGGFRGFVGSNASPSRLTTITGFIATGGSASGIVGGGEDDSQIGTPTSASANLLASTAASRVDGMSPPPED</sequence>
<feature type="compositionally biased region" description="Polar residues" evidence="2">
    <location>
        <begin position="292"/>
        <end position="302"/>
    </location>
</feature>
<evidence type="ECO:0000313" key="4">
    <source>
        <dbReference type="Proteomes" id="UP000290288"/>
    </source>
</evidence>
<evidence type="ECO:0000256" key="2">
    <source>
        <dbReference type="SAM" id="MobiDB-lite"/>
    </source>
</evidence>
<feature type="region of interest" description="Disordered" evidence="2">
    <location>
        <begin position="91"/>
        <end position="225"/>
    </location>
</feature>
<organism evidence="3 4">
    <name type="scientific">Candolleomyces aberdarensis</name>
    <dbReference type="NCBI Taxonomy" id="2316362"/>
    <lineage>
        <taxon>Eukaryota</taxon>
        <taxon>Fungi</taxon>
        <taxon>Dikarya</taxon>
        <taxon>Basidiomycota</taxon>
        <taxon>Agaricomycotina</taxon>
        <taxon>Agaricomycetes</taxon>
        <taxon>Agaricomycetidae</taxon>
        <taxon>Agaricales</taxon>
        <taxon>Agaricineae</taxon>
        <taxon>Psathyrellaceae</taxon>
        <taxon>Candolleomyces</taxon>
    </lineage>
</organism>
<evidence type="ECO:0000256" key="1">
    <source>
        <dbReference type="SAM" id="Coils"/>
    </source>
</evidence>
<accession>A0A4Q2DG05</accession>
<evidence type="ECO:0000313" key="3">
    <source>
        <dbReference type="EMBL" id="RXW17951.1"/>
    </source>
</evidence>
<feature type="compositionally biased region" description="Basic and acidic residues" evidence="2">
    <location>
        <begin position="329"/>
        <end position="338"/>
    </location>
</feature>
<protein>
    <submittedName>
        <fullName evidence="3">Uncharacterized protein</fullName>
    </submittedName>
</protein>
<dbReference type="Proteomes" id="UP000290288">
    <property type="component" value="Unassembled WGS sequence"/>
</dbReference>
<keyword evidence="4" id="KW-1185">Reference proteome</keyword>
<keyword evidence="1" id="KW-0175">Coiled coil</keyword>
<feature type="compositionally biased region" description="Polar residues" evidence="2">
    <location>
        <begin position="350"/>
        <end position="361"/>
    </location>
</feature>
<proteinExistence type="predicted"/>
<gene>
    <name evidence="3" type="ORF">EST38_g7895</name>
</gene>